<dbReference type="UniPathway" id="UPA00034">
    <property type="reaction ID" value="UER00021"/>
</dbReference>
<evidence type="ECO:0000259" key="12">
    <source>
        <dbReference type="Pfam" id="PF07687"/>
    </source>
</evidence>
<dbReference type="KEGG" id="qdo:H9Q78_02225"/>
<dbReference type="InterPro" id="IPR011650">
    <property type="entry name" value="Peptidase_M20_dimer"/>
</dbReference>
<dbReference type="SUPFAM" id="SSF55031">
    <property type="entry name" value="Bacterial exopeptidase dimerisation domain"/>
    <property type="match status" value="1"/>
</dbReference>
<keyword evidence="8" id="KW-0378">Hydrolase</keyword>
<dbReference type="EC" id="3.5.1.18" evidence="5"/>
<dbReference type="Proteomes" id="UP000515823">
    <property type="component" value="Chromosome"/>
</dbReference>
<evidence type="ECO:0000256" key="9">
    <source>
        <dbReference type="ARBA" id="ARBA00022833"/>
    </source>
</evidence>
<keyword evidence="14" id="KW-1185">Reference proteome</keyword>
<reference evidence="13 14" key="1">
    <citation type="submission" date="2020-08" db="EMBL/GenBank/DDBJ databases">
        <authorList>
            <person name="Liu C."/>
            <person name="Sun Q."/>
        </authorList>
    </citation>
    <scope>NUCLEOTIDE SEQUENCE [LARGE SCALE GENOMIC DNA]</scope>
    <source>
        <strain evidence="13 14">NSJ-38</strain>
    </source>
</reference>
<dbReference type="EMBL" id="CP060634">
    <property type="protein sequence ID" value="QNM06005.1"/>
    <property type="molecule type" value="Genomic_DNA"/>
</dbReference>
<comment type="pathway">
    <text evidence="3">Amino-acid biosynthesis; L-lysine biosynthesis via DAP pathway; LL-2,6-diaminopimelate from (S)-tetrahydrodipicolinate (succinylase route): step 3/3.</text>
</comment>
<name>A0A7G9G5C3_9FIRM</name>
<dbReference type="GO" id="GO:0009089">
    <property type="term" value="P:lysine biosynthetic process via diaminopimelate"/>
    <property type="evidence" value="ECO:0007669"/>
    <property type="project" value="UniProtKB-UniPathway"/>
</dbReference>
<dbReference type="Pfam" id="PF07687">
    <property type="entry name" value="M20_dimer"/>
    <property type="match status" value="1"/>
</dbReference>
<dbReference type="GO" id="GO:0046872">
    <property type="term" value="F:metal ion binding"/>
    <property type="evidence" value="ECO:0007669"/>
    <property type="project" value="UniProtKB-KW"/>
</dbReference>
<evidence type="ECO:0000256" key="2">
    <source>
        <dbReference type="ARBA" id="ARBA00001947"/>
    </source>
</evidence>
<keyword evidence="7" id="KW-0479">Metal-binding</keyword>
<dbReference type="Pfam" id="PF01546">
    <property type="entry name" value="Peptidase_M20"/>
    <property type="match status" value="1"/>
</dbReference>
<dbReference type="InterPro" id="IPR001261">
    <property type="entry name" value="ArgE/DapE_CS"/>
</dbReference>
<evidence type="ECO:0000256" key="4">
    <source>
        <dbReference type="ARBA" id="ARBA00006247"/>
    </source>
</evidence>
<comment type="cofactor">
    <cofactor evidence="2">
        <name>Zn(2+)</name>
        <dbReference type="ChEBI" id="CHEBI:29105"/>
    </cofactor>
</comment>
<dbReference type="NCBIfam" id="TIGR01910">
    <property type="entry name" value="DapE-ArgE"/>
    <property type="match status" value="1"/>
</dbReference>
<dbReference type="SUPFAM" id="SSF53187">
    <property type="entry name" value="Zn-dependent exopeptidases"/>
    <property type="match status" value="1"/>
</dbReference>
<dbReference type="InterPro" id="IPR050072">
    <property type="entry name" value="Peptidase_M20A"/>
</dbReference>
<accession>A0A7G9G5C3</accession>
<evidence type="ECO:0000256" key="10">
    <source>
        <dbReference type="ARBA" id="ARBA00023285"/>
    </source>
</evidence>
<comment type="cofactor">
    <cofactor evidence="1">
        <name>Co(2+)</name>
        <dbReference type="ChEBI" id="CHEBI:48828"/>
    </cofactor>
</comment>
<dbReference type="InterPro" id="IPR002933">
    <property type="entry name" value="Peptidase_M20"/>
</dbReference>
<dbReference type="GO" id="GO:0009014">
    <property type="term" value="F:succinyl-diaminopimelate desuccinylase activity"/>
    <property type="evidence" value="ECO:0007669"/>
    <property type="project" value="UniProtKB-EC"/>
</dbReference>
<dbReference type="PROSITE" id="PS00759">
    <property type="entry name" value="ARGE_DAPE_CPG2_2"/>
    <property type="match status" value="1"/>
</dbReference>
<evidence type="ECO:0000256" key="7">
    <source>
        <dbReference type="ARBA" id="ARBA00022723"/>
    </source>
</evidence>
<dbReference type="AlphaFoldDB" id="A0A7G9G5C3"/>
<comment type="catalytic activity">
    <reaction evidence="11">
        <text>N-succinyl-(2S,6S)-2,6-diaminopimelate + H2O = (2S,6S)-2,6-diaminopimelate + succinate</text>
        <dbReference type="Rhea" id="RHEA:22608"/>
        <dbReference type="ChEBI" id="CHEBI:15377"/>
        <dbReference type="ChEBI" id="CHEBI:30031"/>
        <dbReference type="ChEBI" id="CHEBI:57609"/>
        <dbReference type="ChEBI" id="CHEBI:58087"/>
        <dbReference type="EC" id="3.5.1.18"/>
    </reaction>
</comment>
<evidence type="ECO:0000256" key="6">
    <source>
        <dbReference type="ARBA" id="ARBA00016853"/>
    </source>
</evidence>
<evidence type="ECO:0000256" key="5">
    <source>
        <dbReference type="ARBA" id="ARBA00011921"/>
    </source>
</evidence>
<organism evidence="13 14">
    <name type="scientific">Qiania dongpingensis</name>
    <dbReference type="NCBI Taxonomy" id="2763669"/>
    <lineage>
        <taxon>Bacteria</taxon>
        <taxon>Bacillati</taxon>
        <taxon>Bacillota</taxon>
        <taxon>Clostridia</taxon>
        <taxon>Lachnospirales</taxon>
        <taxon>Lachnospiraceae</taxon>
        <taxon>Qiania</taxon>
    </lineage>
</organism>
<sequence length="381" mass="41419">MEILEEALGLLGQMVEIPSTEGQEEKMGELVAKYAESLGMAVEKQEVEKGRFNVIARASIGKGGKTVVLNSHMDVVPAADGWDTEPYRLTRGEDRAFGRGATDAKGCLTALLIATKHILENPGSTNGNIIVTAVVDEETYSKGARYLVDHTELSADFGIVGEPTNCRIGLGHNGSIRPVLVIHGRTAHSSAPELGISSVRVAAYISKLVDDIQAKLHKVTHPSTGKPSISITLLKAGTKENMLPDWCELVIDRRMIPGEDEKEIIKTIEKICSDAEAEFPGARVEIDRYLVTTGPASEVKPDSEIAQIAYKACEKVTGVKQTPYGVICNTDMNHLMRKGIPTVIIGPGNINYCHKPNEYVEYKELETACRVDEQVIRALLS</sequence>
<evidence type="ECO:0000256" key="1">
    <source>
        <dbReference type="ARBA" id="ARBA00001941"/>
    </source>
</evidence>
<dbReference type="PANTHER" id="PTHR43808">
    <property type="entry name" value="ACETYLORNITHINE DEACETYLASE"/>
    <property type="match status" value="1"/>
</dbReference>
<evidence type="ECO:0000313" key="13">
    <source>
        <dbReference type="EMBL" id="QNM06005.1"/>
    </source>
</evidence>
<evidence type="ECO:0000313" key="14">
    <source>
        <dbReference type="Proteomes" id="UP000515823"/>
    </source>
</evidence>
<gene>
    <name evidence="13" type="ORF">H9Q78_02225</name>
</gene>
<evidence type="ECO:0000256" key="8">
    <source>
        <dbReference type="ARBA" id="ARBA00022801"/>
    </source>
</evidence>
<dbReference type="Gene3D" id="3.30.70.360">
    <property type="match status" value="1"/>
</dbReference>
<dbReference type="InterPro" id="IPR010182">
    <property type="entry name" value="ArgE/DapE"/>
</dbReference>
<proteinExistence type="inferred from homology"/>
<evidence type="ECO:0000256" key="3">
    <source>
        <dbReference type="ARBA" id="ARBA00005130"/>
    </source>
</evidence>
<keyword evidence="10" id="KW-0170">Cobalt</keyword>
<evidence type="ECO:0000256" key="11">
    <source>
        <dbReference type="ARBA" id="ARBA00051301"/>
    </source>
</evidence>
<dbReference type="InterPro" id="IPR036264">
    <property type="entry name" value="Bact_exopeptidase_dim_dom"/>
</dbReference>
<feature type="domain" description="Peptidase M20 dimerisation" evidence="12">
    <location>
        <begin position="171"/>
        <end position="277"/>
    </location>
</feature>
<keyword evidence="9" id="KW-0862">Zinc</keyword>
<dbReference type="Gene3D" id="3.40.630.10">
    <property type="entry name" value="Zn peptidases"/>
    <property type="match status" value="1"/>
</dbReference>
<protein>
    <recommendedName>
        <fullName evidence="6">Probable succinyl-diaminopimelate desuccinylase</fullName>
        <ecNumber evidence="5">3.5.1.18</ecNumber>
    </recommendedName>
</protein>
<dbReference type="CDD" id="cd08659">
    <property type="entry name" value="M20_ArgE_DapE-like"/>
    <property type="match status" value="1"/>
</dbReference>
<dbReference type="RefSeq" id="WP_249303374.1">
    <property type="nucleotide sequence ID" value="NZ_CP060634.1"/>
</dbReference>
<comment type="similarity">
    <text evidence="4">Belongs to the peptidase M20A family.</text>
</comment>